<name>G2YHD0_BOTF4</name>
<dbReference type="AlphaFoldDB" id="G2YHD0"/>
<proteinExistence type="predicted"/>
<sequence>MATVLSGWRKPRKLGSHRIFQISAAPNADDASLAIMWQVKSTCTTYFYFFESTCPSPSLLKRSLGLTRAYRGHRQTQAFTSLGEHLKGKCEYPAQRLCNLRVTRIVAQMSFGSTKMGNCRGCREQETSSAYLVTRWMRCNPSEDFPALWEKGGLVGREKTRWPEDLGARLPPLPG</sequence>
<dbReference type="HOGENOM" id="CLU_1532307_0_0_1"/>
<dbReference type="EMBL" id="FQ790335">
    <property type="protein sequence ID" value="CCD34947.1"/>
    <property type="molecule type" value="Genomic_DNA"/>
</dbReference>
<dbReference type="InParanoid" id="G2YHD0"/>
<gene>
    <name evidence="1" type="ORF">BofuT4_P021830.1</name>
</gene>
<accession>G2YHD0</accession>
<protein>
    <submittedName>
        <fullName evidence="1">Uncharacterized protein</fullName>
    </submittedName>
</protein>
<reference evidence="2" key="1">
    <citation type="journal article" date="2011" name="PLoS Genet.">
        <title>Genomic analysis of the necrotrophic fungal pathogens Sclerotinia sclerotiorum and Botrytis cinerea.</title>
        <authorList>
            <person name="Amselem J."/>
            <person name="Cuomo C.A."/>
            <person name="van Kan J.A."/>
            <person name="Viaud M."/>
            <person name="Benito E.P."/>
            <person name="Couloux A."/>
            <person name="Coutinho P.M."/>
            <person name="de Vries R.P."/>
            <person name="Dyer P.S."/>
            <person name="Fillinger S."/>
            <person name="Fournier E."/>
            <person name="Gout L."/>
            <person name="Hahn M."/>
            <person name="Kohn L."/>
            <person name="Lapalu N."/>
            <person name="Plummer K.M."/>
            <person name="Pradier J.M."/>
            <person name="Quevillon E."/>
            <person name="Sharon A."/>
            <person name="Simon A."/>
            <person name="ten Have A."/>
            <person name="Tudzynski B."/>
            <person name="Tudzynski P."/>
            <person name="Wincker P."/>
            <person name="Andrew M."/>
            <person name="Anthouard V."/>
            <person name="Beever R.E."/>
            <person name="Beffa R."/>
            <person name="Benoit I."/>
            <person name="Bouzid O."/>
            <person name="Brault B."/>
            <person name="Chen Z."/>
            <person name="Choquer M."/>
            <person name="Collemare J."/>
            <person name="Cotton P."/>
            <person name="Danchin E.G."/>
            <person name="Da Silva C."/>
            <person name="Gautier A."/>
            <person name="Giraud C."/>
            <person name="Giraud T."/>
            <person name="Gonzalez C."/>
            <person name="Grossetete S."/>
            <person name="Guldener U."/>
            <person name="Henrissat B."/>
            <person name="Howlett B.J."/>
            <person name="Kodira C."/>
            <person name="Kretschmer M."/>
            <person name="Lappartient A."/>
            <person name="Leroch M."/>
            <person name="Levis C."/>
            <person name="Mauceli E."/>
            <person name="Neuveglise C."/>
            <person name="Oeser B."/>
            <person name="Pearson M."/>
            <person name="Poulain J."/>
            <person name="Poussereau N."/>
            <person name="Quesneville H."/>
            <person name="Rascle C."/>
            <person name="Schumacher J."/>
            <person name="Segurens B."/>
            <person name="Sexton A."/>
            <person name="Silva E."/>
            <person name="Sirven C."/>
            <person name="Soanes D.M."/>
            <person name="Talbot N.J."/>
            <person name="Templeton M."/>
            <person name="Yandava C."/>
            <person name="Yarden O."/>
            <person name="Zeng Q."/>
            <person name="Rollins J.A."/>
            <person name="Lebrun M.H."/>
            <person name="Dickman M."/>
        </authorList>
    </citation>
    <scope>NUCLEOTIDE SEQUENCE [LARGE SCALE GENOMIC DNA]</scope>
    <source>
        <strain evidence="2">T4</strain>
    </source>
</reference>
<evidence type="ECO:0000313" key="1">
    <source>
        <dbReference type="EMBL" id="CCD34947.1"/>
    </source>
</evidence>
<evidence type="ECO:0000313" key="2">
    <source>
        <dbReference type="Proteomes" id="UP000008177"/>
    </source>
</evidence>
<organism evidence="1 2">
    <name type="scientific">Botryotinia fuckeliana (strain T4)</name>
    <name type="common">Noble rot fungus</name>
    <name type="synonym">Botrytis cinerea</name>
    <dbReference type="NCBI Taxonomy" id="999810"/>
    <lineage>
        <taxon>Eukaryota</taxon>
        <taxon>Fungi</taxon>
        <taxon>Dikarya</taxon>
        <taxon>Ascomycota</taxon>
        <taxon>Pezizomycotina</taxon>
        <taxon>Leotiomycetes</taxon>
        <taxon>Helotiales</taxon>
        <taxon>Sclerotiniaceae</taxon>
        <taxon>Botrytis</taxon>
    </lineage>
</organism>
<dbReference type="Proteomes" id="UP000008177">
    <property type="component" value="Unplaced contigs"/>
</dbReference>